<evidence type="ECO:0000256" key="1">
    <source>
        <dbReference type="SAM" id="Phobius"/>
    </source>
</evidence>
<dbReference type="KEGG" id="elim:B2M23_01115"/>
<sequence>MKPINIVCLIIIILFLLEEVLYIFDRKNIFKLKFCHSYFEIRKNNKIFDNVHFFLGMGILIVMWFILD</sequence>
<protein>
    <submittedName>
        <fullName evidence="2">Uncharacterized protein</fullName>
    </submittedName>
</protein>
<keyword evidence="1" id="KW-1133">Transmembrane helix</keyword>
<reference evidence="3" key="1">
    <citation type="journal article" date="2017" name="Sci. Rep.">
        <title>Determination of the Genome and Primary Transcriptome of Syngas Fermenting Eubacterium limosum ATCC 8486.</title>
        <authorList>
            <person name="Song Y."/>
            <person name="Shin J."/>
            <person name="Jeong Y."/>
            <person name="Jin S."/>
            <person name="Lee J.K."/>
            <person name="Kim D.R."/>
            <person name="Kim S.C."/>
            <person name="Cho S."/>
            <person name="Cho B.K."/>
        </authorList>
    </citation>
    <scope>NUCLEOTIDE SEQUENCE [LARGE SCALE GENOMIC DNA]</scope>
    <source>
        <strain evidence="3">ATCC 8486</strain>
    </source>
</reference>
<organism evidence="2 3">
    <name type="scientific">Eubacterium limosum</name>
    <dbReference type="NCBI Taxonomy" id="1736"/>
    <lineage>
        <taxon>Bacteria</taxon>
        <taxon>Bacillati</taxon>
        <taxon>Bacillota</taxon>
        <taxon>Clostridia</taxon>
        <taxon>Eubacteriales</taxon>
        <taxon>Eubacteriaceae</taxon>
        <taxon>Eubacterium</taxon>
    </lineage>
</organism>
<dbReference type="EMBL" id="CP019962">
    <property type="protein sequence ID" value="ARD64232.1"/>
    <property type="molecule type" value="Genomic_DNA"/>
</dbReference>
<evidence type="ECO:0000313" key="2">
    <source>
        <dbReference type="EMBL" id="ARD64232.1"/>
    </source>
</evidence>
<dbReference type="Proteomes" id="UP000192391">
    <property type="component" value="Chromosome"/>
</dbReference>
<dbReference type="AlphaFoldDB" id="A0AAC9QRB5"/>
<feature type="transmembrane region" description="Helical" evidence="1">
    <location>
        <begin position="47"/>
        <end position="67"/>
    </location>
</feature>
<feature type="transmembrane region" description="Helical" evidence="1">
    <location>
        <begin position="6"/>
        <end position="24"/>
    </location>
</feature>
<gene>
    <name evidence="2" type="ORF">B2M23_01115</name>
</gene>
<name>A0AAC9QRB5_EUBLI</name>
<proteinExistence type="predicted"/>
<accession>A0AAC9QRB5</accession>
<keyword evidence="1" id="KW-0812">Transmembrane</keyword>
<keyword evidence="1" id="KW-0472">Membrane</keyword>
<evidence type="ECO:0000313" key="3">
    <source>
        <dbReference type="Proteomes" id="UP000192391"/>
    </source>
</evidence>